<protein>
    <submittedName>
        <fullName evidence="2">Uncharacterized protein</fullName>
    </submittedName>
</protein>
<dbReference type="AlphaFoldDB" id="A0AAV7LQ31"/>
<organism evidence="2 3">
    <name type="scientific">Pleurodeles waltl</name>
    <name type="common">Iberian ribbed newt</name>
    <dbReference type="NCBI Taxonomy" id="8319"/>
    <lineage>
        <taxon>Eukaryota</taxon>
        <taxon>Metazoa</taxon>
        <taxon>Chordata</taxon>
        <taxon>Craniata</taxon>
        <taxon>Vertebrata</taxon>
        <taxon>Euteleostomi</taxon>
        <taxon>Amphibia</taxon>
        <taxon>Batrachia</taxon>
        <taxon>Caudata</taxon>
        <taxon>Salamandroidea</taxon>
        <taxon>Salamandridae</taxon>
        <taxon>Pleurodelinae</taxon>
        <taxon>Pleurodeles</taxon>
    </lineage>
</organism>
<gene>
    <name evidence="2" type="ORF">NDU88_006279</name>
</gene>
<name>A0AAV7LQ31_PLEWA</name>
<feature type="compositionally biased region" description="Basic and acidic residues" evidence="1">
    <location>
        <begin position="69"/>
        <end position="80"/>
    </location>
</feature>
<evidence type="ECO:0000313" key="2">
    <source>
        <dbReference type="EMBL" id="KAJ1093172.1"/>
    </source>
</evidence>
<sequence>MSPALRVCPDLQRARAHSVRPQPPPGADSGDKQGLKELRPEGVCQGGAREGLPEKPGMPLRQEGMPGRQTKEDCDKREPNSLRPRNGESALQPLERNSRKVECLGGNNALDRMRRKLEA</sequence>
<keyword evidence="3" id="KW-1185">Reference proteome</keyword>
<evidence type="ECO:0000256" key="1">
    <source>
        <dbReference type="SAM" id="MobiDB-lite"/>
    </source>
</evidence>
<feature type="region of interest" description="Disordered" evidence="1">
    <location>
        <begin position="1"/>
        <end position="99"/>
    </location>
</feature>
<comment type="caution">
    <text evidence="2">The sequence shown here is derived from an EMBL/GenBank/DDBJ whole genome shotgun (WGS) entry which is preliminary data.</text>
</comment>
<accession>A0AAV7LQ31</accession>
<dbReference type="Proteomes" id="UP001066276">
    <property type="component" value="Chromosome 11"/>
</dbReference>
<reference evidence="2" key="1">
    <citation type="journal article" date="2022" name="bioRxiv">
        <title>Sequencing and chromosome-scale assembly of the giantPleurodeles waltlgenome.</title>
        <authorList>
            <person name="Brown T."/>
            <person name="Elewa A."/>
            <person name="Iarovenko S."/>
            <person name="Subramanian E."/>
            <person name="Araus A.J."/>
            <person name="Petzold A."/>
            <person name="Susuki M."/>
            <person name="Suzuki K.-i.T."/>
            <person name="Hayashi T."/>
            <person name="Toyoda A."/>
            <person name="Oliveira C."/>
            <person name="Osipova E."/>
            <person name="Leigh N.D."/>
            <person name="Simon A."/>
            <person name="Yun M.H."/>
        </authorList>
    </citation>
    <scope>NUCLEOTIDE SEQUENCE</scope>
    <source>
        <strain evidence="2">20211129_DDA</strain>
        <tissue evidence="2">Liver</tissue>
    </source>
</reference>
<feature type="compositionally biased region" description="Basic and acidic residues" evidence="1">
    <location>
        <begin position="29"/>
        <end position="40"/>
    </location>
</feature>
<evidence type="ECO:0000313" key="3">
    <source>
        <dbReference type="Proteomes" id="UP001066276"/>
    </source>
</evidence>
<dbReference type="EMBL" id="JANPWB010000015">
    <property type="protein sequence ID" value="KAJ1093172.1"/>
    <property type="molecule type" value="Genomic_DNA"/>
</dbReference>
<proteinExistence type="predicted"/>